<dbReference type="RefSeq" id="WP_255190032.1">
    <property type="nucleotide sequence ID" value="NZ_CP113517.1"/>
</dbReference>
<sequence>MILFIRKIPASSKLSDLIEFVEPAIKGGLFRRAGAIINVRILALRDVRLRTVEFHGLVTIEPDAVALKAIKKLKGRRFKGKFVIVRQYFQRDWHNDLRQPHQARAGLQERERRVADRRRGKDLEFIEDISDYFSSSGDFVRRGL</sequence>
<evidence type="ECO:0000313" key="1">
    <source>
        <dbReference type="EMBL" id="WAR45066.1"/>
    </source>
</evidence>
<dbReference type="Gene3D" id="3.30.70.330">
    <property type="match status" value="1"/>
</dbReference>
<gene>
    <name evidence="1" type="ORF">NM686_000735</name>
</gene>
<dbReference type="EMBL" id="CP113517">
    <property type="protein sequence ID" value="WAR45066.1"/>
    <property type="molecule type" value="Genomic_DNA"/>
</dbReference>
<accession>A0ABY7GKP7</accession>
<dbReference type="CDD" id="cd00590">
    <property type="entry name" value="RRM_SF"/>
    <property type="match status" value="1"/>
</dbReference>
<protein>
    <submittedName>
        <fullName evidence="1">RNA-binding protein</fullName>
    </submittedName>
</protein>
<keyword evidence="2" id="KW-1185">Reference proteome</keyword>
<name>A0ABY7GKP7_9GAMM</name>
<organism evidence="1 2">
    <name type="scientific">Methylomonas rapida</name>
    <dbReference type="NCBI Taxonomy" id="2963939"/>
    <lineage>
        <taxon>Bacteria</taxon>
        <taxon>Pseudomonadati</taxon>
        <taxon>Pseudomonadota</taxon>
        <taxon>Gammaproteobacteria</taxon>
        <taxon>Methylococcales</taxon>
        <taxon>Methylococcaceae</taxon>
        <taxon>Methylomonas</taxon>
    </lineage>
</organism>
<dbReference type="Proteomes" id="UP001162780">
    <property type="component" value="Chromosome"/>
</dbReference>
<proteinExistence type="predicted"/>
<dbReference type="SUPFAM" id="SSF54928">
    <property type="entry name" value="RNA-binding domain, RBD"/>
    <property type="match status" value="1"/>
</dbReference>
<dbReference type="InterPro" id="IPR035979">
    <property type="entry name" value="RBD_domain_sf"/>
</dbReference>
<evidence type="ECO:0000313" key="2">
    <source>
        <dbReference type="Proteomes" id="UP001162780"/>
    </source>
</evidence>
<dbReference type="InterPro" id="IPR012677">
    <property type="entry name" value="Nucleotide-bd_a/b_plait_sf"/>
</dbReference>
<reference evidence="1" key="1">
    <citation type="submission" date="2022-11" db="EMBL/GenBank/DDBJ databases">
        <title>Methylomonas rapida sp. nov., Carotenoid-Producing Obligate Methanotrophs with High Growth Characteristics and Biotechnological Potential.</title>
        <authorList>
            <person name="Tikhonova E.N."/>
            <person name="Suleimanov R.Z."/>
            <person name="Miroshnikov K."/>
            <person name="Oshkin I.Y."/>
            <person name="Belova S.E."/>
            <person name="Danilova O.V."/>
            <person name="Ashikhmin A."/>
            <person name="Konopkin A."/>
            <person name="But S.Y."/>
            <person name="Khmelenina V.N."/>
            <person name="Kuznetsov N."/>
            <person name="Pimenov N.V."/>
            <person name="Dedysh S.N."/>
        </authorList>
    </citation>
    <scope>NUCLEOTIDE SEQUENCE</scope>
    <source>
        <strain evidence="1">MP1</strain>
    </source>
</reference>